<evidence type="ECO:0000313" key="5">
    <source>
        <dbReference type="Proteomes" id="UP001321486"/>
    </source>
</evidence>
<gene>
    <name evidence="4" type="ORF">GCM10025867_39910</name>
</gene>
<evidence type="ECO:0000313" key="4">
    <source>
        <dbReference type="EMBL" id="BDZ51750.1"/>
    </source>
</evidence>
<sequence>MARPRTPLSAHGTILVQQLAPERFRARARYRFDDGSLRQVERTAETGPKARRALQEAMTKLDLSARGEIKRETRLSDLAVRFLDSKSSRAPRTVETYRQTIRHLIIPAIGDLGVHEATTQRLDAFIRAVTEKNGPGAAKACRAVLSGMLGLAARADAVRVNPVREVGHIARLGAGRKLSPSTCCRSSSLP</sequence>
<evidence type="ECO:0000259" key="3">
    <source>
        <dbReference type="PROSITE" id="PS51900"/>
    </source>
</evidence>
<dbReference type="PROSITE" id="PS51900">
    <property type="entry name" value="CB"/>
    <property type="match status" value="1"/>
</dbReference>
<proteinExistence type="predicted"/>
<evidence type="ECO:0000256" key="1">
    <source>
        <dbReference type="ARBA" id="ARBA00023125"/>
    </source>
</evidence>
<dbReference type="EMBL" id="AP027732">
    <property type="protein sequence ID" value="BDZ51750.1"/>
    <property type="molecule type" value="Genomic_DNA"/>
</dbReference>
<name>A0ABM8GTU9_9MICO</name>
<dbReference type="InterPro" id="IPR011010">
    <property type="entry name" value="DNA_brk_join_enz"/>
</dbReference>
<reference evidence="5" key="1">
    <citation type="journal article" date="2019" name="Int. J. Syst. Evol. Microbiol.">
        <title>The Global Catalogue of Microorganisms (GCM) 10K type strain sequencing project: providing services to taxonomists for standard genome sequencing and annotation.</title>
        <authorList>
            <consortium name="The Broad Institute Genomics Platform"/>
            <consortium name="The Broad Institute Genome Sequencing Center for Infectious Disease"/>
            <person name="Wu L."/>
            <person name="Ma J."/>
        </authorList>
    </citation>
    <scope>NUCLEOTIDE SEQUENCE [LARGE SCALE GENOMIC DNA]</scope>
    <source>
        <strain evidence="5">NBRC 108728</strain>
    </source>
</reference>
<organism evidence="4 5">
    <name type="scientific">Frondihabitans sucicola</name>
    <dbReference type="NCBI Taxonomy" id="1268041"/>
    <lineage>
        <taxon>Bacteria</taxon>
        <taxon>Bacillati</taxon>
        <taxon>Actinomycetota</taxon>
        <taxon>Actinomycetes</taxon>
        <taxon>Micrococcales</taxon>
        <taxon>Microbacteriaceae</taxon>
        <taxon>Frondihabitans</taxon>
    </lineage>
</organism>
<dbReference type="InterPro" id="IPR010998">
    <property type="entry name" value="Integrase_recombinase_N"/>
</dbReference>
<dbReference type="Gene3D" id="1.10.150.130">
    <property type="match status" value="1"/>
</dbReference>
<keyword evidence="1 2" id="KW-0238">DNA-binding</keyword>
<evidence type="ECO:0000256" key="2">
    <source>
        <dbReference type="PROSITE-ProRule" id="PRU01248"/>
    </source>
</evidence>
<feature type="domain" description="Core-binding (CB)" evidence="3">
    <location>
        <begin position="73"/>
        <end position="171"/>
    </location>
</feature>
<dbReference type="Proteomes" id="UP001321486">
    <property type="component" value="Chromosome"/>
</dbReference>
<protein>
    <recommendedName>
        <fullName evidence="3">Core-binding (CB) domain-containing protein</fullName>
    </recommendedName>
</protein>
<dbReference type="InterPro" id="IPR044068">
    <property type="entry name" value="CB"/>
</dbReference>
<dbReference type="SUPFAM" id="SSF56349">
    <property type="entry name" value="DNA breaking-rejoining enzymes"/>
    <property type="match status" value="1"/>
</dbReference>
<keyword evidence="5" id="KW-1185">Reference proteome</keyword>
<accession>A0ABM8GTU9</accession>